<dbReference type="RefSeq" id="WP_203375253.1">
    <property type="nucleotide sequence ID" value="NZ_JAENHP010000002.1"/>
</dbReference>
<name>A0ABS2A665_9ACTN</name>
<sequence>MGARQGIRELVQVTGMWLGFGEPDTEADPAPRTGPAFLLVQTMAAIALAALGGASTPH</sequence>
<evidence type="ECO:0000313" key="2">
    <source>
        <dbReference type="Proteomes" id="UP000632138"/>
    </source>
</evidence>
<dbReference type="EMBL" id="JAENHP010000002">
    <property type="protein sequence ID" value="MBM2615345.1"/>
    <property type="molecule type" value="Genomic_DNA"/>
</dbReference>
<dbReference type="Proteomes" id="UP000632138">
    <property type="component" value="Unassembled WGS sequence"/>
</dbReference>
<evidence type="ECO:0000313" key="1">
    <source>
        <dbReference type="EMBL" id="MBM2615345.1"/>
    </source>
</evidence>
<reference evidence="1 2" key="1">
    <citation type="submission" date="2021-01" db="EMBL/GenBank/DDBJ databases">
        <title>Actinoplanes sp. nov. LDG1-06 isolated from lichen.</title>
        <authorList>
            <person name="Saeng-In P."/>
            <person name="Phongsopitanun W."/>
            <person name="Kanchanasin P."/>
            <person name="Yuki M."/>
            <person name="Kudo T."/>
            <person name="Ohkuma M."/>
            <person name="Tanasupawat S."/>
        </authorList>
    </citation>
    <scope>NUCLEOTIDE SEQUENCE [LARGE SCALE GENOMIC DNA]</scope>
    <source>
        <strain evidence="1 2">LDG1-06</strain>
    </source>
</reference>
<proteinExistence type="predicted"/>
<organism evidence="1 2">
    <name type="scientific">Paractinoplanes ovalisporus</name>
    <dbReference type="NCBI Taxonomy" id="2810368"/>
    <lineage>
        <taxon>Bacteria</taxon>
        <taxon>Bacillati</taxon>
        <taxon>Actinomycetota</taxon>
        <taxon>Actinomycetes</taxon>
        <taxon>Micromonosporales</taxon>
        <taxon>Micromonosporaceae</taxon>
        <taxon>Paractinoplanes</taxon>
    </lineage>
</organism>
<protein>
    <submittedName>
        <fullName evidence="1">Uncharacterized protein</fullName>
    </submittedName>
</protein>
<accession>A0ABS2A665</accession>
<keyword evidence="2" id="KW-1185">Reference proteome</keyword>
<gene>
    <name evidence="1" type="ORF">JIG36_07185</name>
</gene>
<comment type="caution">
    <text evidence="1">The sequence shown here is derived from an EMBL/GenBank/DDBJ whole genome shotgun (WGS) entry which is preliminary data.</text>
</comment>